<dbReference type="AlphaFoldDB" id="A0A0D0DUH2"/>
<reference evidence="1 2" key="1">
    <citation type="submission" date="2014-04" db="EMBL/GenBank/DDBJ databases">
        <authorList>
            <consortium name="DOE Joint Genome Institute"/>
            <person name="Kuo A."/>
            <person name="Kohler A."/>
            <person name="Jargeat P."/>
            <person name="Nagy L.G."/>
            <person name="Floudas D."/>
            <person name="Copeland A."/>
            <person name="Barry K.W."/>
            <person name="Cichocki N."/>
            <person name="Veneault-Fourrey C."/>
            <person name="LaButti K."/>
            <person name="Lindquist E.A."/>
            <person name="Lipzen A."/>
            <person name="Lundell T."/>
            <person name="Morin E."/>
            <person name="Murat C."/>
            <person name="Sun H."/>
            <person name="Tunlid A."/>
            <person name="Henrissat B."/>
            <person name="Grigoriev I.V."/>
            <person name="Hibbett D.S."/>
            <person name="Martin F."/>
            <person name="Nordberg H.P."/>
            <person name="Cantor M.N."/>
            <person name="Hua S.X."/>
        </authorList>
    </citation>
    <scope>NUCLEOTIDE SEQUENCE [LARGE SCALE GENOMIC DNA]</scope>
    <source>
        <strain evidence="1 2">Ve08.2h10</strain>
    </source>
</reference>
<proteinExistence type="predicted"/>
<dbReference type="EMBL" id="KN824914">
    <property type="protein sequence ID" value="KIK97938.1"/>
    <property type="molecule type" value="Genomic_DNA"/>
</dbReference>
<name>A0A0D0DUH2_9AGAM</name>
<organism evidence="1 2">
    <name type="scientific">Paxillus rubicundulus Ve08.2h10</name>
    <dbReference type="NCBI Taxonomy" id="930991"/>
    <lineage>
        <taxon>Eukaryota</taxon>
        <taxon>Fungi</taxon>
        <taxon>Dikarya</taxon>
        <taxon>Basidiomycota</taxon>
        <taxon>Agaricomycotina</taxon>
        <taxon>Agaricomycetes</taxon>
        <taxon>Agaricomycetidae</taxon>
        <taxon>Boletales</taxon>
        <taxon>Paxilineae</taxon>
        <taxon>Paxillaceae</taxon>
        <taxon>Paxillus</taxon>
    </lineage>
</organism>
<dbReference type="InParanoid" id="A0A0D0DUH2"/>
<protein>
    <submittedName>
        <fullName evidence="1">Uncharacterized protein</fullName>
    </submittedName>
</protein>
<sequence length="61" mass="6322">MEVGAEGNIAHKVRPALPTTQDSCQVTGGDNSLRGTIESTTSDLPQTVMFLSSPSCCVLVA</sequence>
<reference evidence="2" key="2">
    <citation type="submission" date="2015-01" db="EMBL/GenBank/DDBJ databases">
        <title>Evolutionary Origins and Diversification of the Mycorrhizal Mutualists.</title>
        <authorList>
            <consortium name="DOE Joint Genome Institute"/>
            <consortium name="Mycorrhizal Genomics Consortium"/>
            <person name="Kohler A."/>
            <person name="Kuo A."/>
            <person name="Nagy L.G."/>
            <person name="Floudas D."/>
            <person name="Copeland A."/>
            <person name="Barry K.W."/>
            <person name="Cichocki N."/>
            <person name="Veneault-Fourrey C."/>
            <person name="LaButti K."/>
            <person name="Lindquist E.A."/>
            <person name="Lipzen A."/>
            <person name="Lundell T."/>
            <person name="Morin E."/>
            <person name="Murat C."/>
            <person name="Riley R."/>
            <person name="Ohm R."/>
            <person name="Sun H."/>
            <person name="Tunlid A."/>
            <person name="Henrissat B."/>
            <person name="Grigoriev I.V."/>
            <person name="Hibbett D.S."/>
            <person name="Martin F."/>
        </authorList>
    </citation>
    <scope>NUCLEOTIDE SEQUENCE [LARGE SCALE GENOMIC DNA]</scope>
    <source>
        <strain evidence="2">Ve08.2h10</strain>
    </source>
</reference>
<keyword evidence="2" id="KW-1185">Reference proteome</keyword>
<evidence type="ECO:0000313" key="1">
    <source>
        <dbReference type="EMBL" id="KIK97938.1"/>
    </source>
</evidence>
<dbReference type="Proteomes" id="UP000054538">
    <property type="component" value="Unassembled WGS sequence"/>
</dbReference>
<dbReference type="HOGENOM" id="CLU_2923347_0_0_1"/>
<accession>A0A0D0DUH2</accession>
<gene>
    <name evidence="1" type="ORF">PAXRUDRAFT_824440</name>
</gene>
<evidence type="ECO:0000313" key="2">
    <source>
        <dbReference type="Proteomes" id="UP000054538"/>
    </source>
</evidence>